<dbReference type="AlphaFoldDB" id="A0A222VQM6"/>
<dbReference type="OrthoDB" id="3874174at2"/>
<dbReference type="STRING" id="530584.SAMN05421630_105116"/>
<keyword evidence="2" id="KW-0732">Signal</keyword>
<organism evidence="3 4">
    <name type="scientific">Prauserella marina</name>
    <dbReference type="NCBI Taxonomy" id="530584"/>
    <lineage>
        <taxon>Bacteria</taxon>
        <taxon>Bacillati</taxon>
        <taxon>Actinomycetota</taxon>
        <taxon>Actinomycetes</taxon>
        <taxon>Pseudonocardiales</taxon>
        <taxon>Pseudonocardiaceae</taxon>
        <taxon>Prauserella</taxon>
    </lineage>
</organism>
<evidence type="ECO:0000256" key="1">
    <source>
        <dbReference type="SAM" id="MobiDB-lite"/>
    </source>
</evidence>
<protein>
    <submittedName>
        <fullName evidence="3">Uncharacterized protein</fullName>
    </submittedName>
</protein>
<accession>A0A222VQM6</accession>
<evidence type="ECO:0000313" key="4">
    <source>
        <dbReference type="Proteomes" id="UP000199494"/>
    </source>
</evidence>
<evidence type="ECO:0000313" key="3">
    <source>
        <dbReference type="EMBL" id="SDC99965.1"/>
    </source>
</evidence>
<feature type="chain" id="PRO_5043926829" evidence="2">
    <location>
        <begin position="22"/>
        <end position="215"/>
    </location>
</feature>
<feature type="compositionally biased region" description="Low complexity" evidence="1">
    <location>
        <begin position="29"/>
        <end position="44"/>
    </location>
</feature>
<dbReference type="Proteomes" id="UP000199494">
    <property type="component" value="Unassembled WGS sequence"/>
</dbReference>
<dbReference type="PROSITE" id="PS51257">
    <property type="entry name" value="PROKAR_LIPOPROTEIN"/>
    <property type="match status" value="1"/>
</dbReference>
<dbReference type="EMBL" id="FMZE01000005">
    <property type="protein sequence ID" value="SDC99965.1"/>
    <property type="molecule type" value="Genomic_DNA"/>
</dbReference>
<reference evidence="3 4" key="1">
    <citation type="submission" date="2016-10" db="EMBL/GenBank/DDBJ databases">
        <authorList>
            <person name="de Groot N.N."/>
        </authorList>
    </citation>
    <scope>NUCLEOTIDE SEQUENCE [LARGE SCALE GENOMIC DNA]</scope>
    <source>
        <strain evidence="3 4">CGMCC 4.5506</strain>
    </source>
</reference>
<name>A0A222VQM6_9PSEU</name>
<gene>
    <name evidence="3" type="ORF">SAMN05421630_105116</name>
</gene>
<feature type="region of interest" description="Disordered" evidence="1">
    <location>
        <begin position="23"/>
        <end position="80"/>
    </location>
</feature>
<proteinExistence type="predicted"/>
<feature type="signal peptide" evidence="2">
    <location>
        <begin position="1"/>
        <end position="21"/>
    </location>
</feature>
<evidence type="ECO:0000256" key="2">
    <source>
        <dbReference type="SAM" id="SignalP"/>
    </source>
</evidence>
<dbReference type="RefSeq" id="WP_091804314.1">
    <property type="nucleotide sequence ID" value="NZ_CP016353.1"/>
</dbReference>
<sequence>MHKGRITFAAAIAAVALGLSACGSEEEGTPAAGEPTTAASSAEAEAPESSEADVPADSEDSPSAEDVTAPGTELKTGETAVLPFTYGTDKSGTIGVTVTDIEQGDSADLAEFGDRAKGLVPYYVKISVENLEGTDLAYSSVSLRAVTGDGRGTGVVISGDVEGKCESDSAPREFTSAGATYETCVLQAAQEGVDVVGAEFDDGDAYQDEPVTWVK</sequence>
<keyword evidence="4" id="KW-1185">Reference proteome</keyword>
<feature type="compositionally biased region" description="Acidic residues" evidence="1">
    <location>
        <begin position="45"/>
        <end position="63"/>
    </location>
</feature>
<dbReference type="KEGG" id="pmad:BAY61_15350"/>